<dbReference type="InterPro" id="IPR051681">
    <property type="entry name" value="Ser/Thr_Kinases-Pseudokinases"/>
</dbReference>
<organism evidence="3 4">
    <name type="scientific">Cytospora mali</name>
    <name type="common">Apple Valsa canker fungus</name>
    <name type="synonym">Valsa mali</name>
    <dbReference type="NCBI Taxonomy" id="578113"/>
    <lineage>
        <taxon>Eukaryota</taxon>
        <taxon>Fungi</taxon>
        <taxon>Dikarya</taxon>
        <taxon>Ascomycota</taxon>
        <taxon>Pezizomycotina</taxon>
        <taxon>Sordariomycetes</taxon>
        <taxon>Sordariomycetidae</taxon>
        <taxon>Diaporthales</taxon>
        <taxon>Cytosporaceae</taxon>
        <taxon>Cytospora</taxon>
    </lineage>
</organism>
<dbReference type="SUPFAM" id="SSF56112">
    <property type="entry name" value="Protein kinase-like (PK-like)"/>
    <property type="match status" value="1"/>
</dbReference>
<dbReference type="EMBL" id="CM003107">
    <property type="protein sequence ID" value="KUI73344.1"/>
    <property type="molecule type" value="Genomic_DNA"/>
</dbReference>
<dbReference type="PROSITE" id="PS50011">
    <property type="entry name" value="PROTEIN_KINASE_DOM"/>
    <property type="match status" value="1"/>
</dbReference>
<dbReference type="PANTHER" id="PTHR44329">
    <property type="entry name" value="SERINE/THREONINE-PROTEIN KINASE TNNI3K-RELATED"/>
    <property type="match status" value="1"/>
</dbReference>
<dbReference type="SMR" id="A0A194WA65"/>
<evidence type="ECO:0000313" key="4">
    <source>
        <dbReference type="Proteomes" id="UP000078559"/>
    </source>
</evidence>
<feature type="region of interest" description="Disordered" evidence="1">
    <location>
        <begin position="1"/>
        <end position="25"/>
    </location>
</feature>
<reference evidence="3" key="1">
    <citation type="submission" date="2014-12" db="EMBL/GenBank/DDBJ databases">
        <title>Genome Sequence of Valsa Canker Pathogens Uncovers a Specific Adaption of Colonization on Woody Bark.</title>
        <authorList>
            <person name="Yin Z."/>
            <person name="Liu H."/>
            <person name="Gao X."/>
            <person name="Li Z."/>
            <person name="Song N."/>
            <person name="Ke X."/>
            <person name="Dai Q."/>
            <person name="Wu Y."/>
            <person name="Sun Y."/>
            <person name="Xu J.-R."/>
            <person name="Kang Z.K."/>
            <person name="Wang L."/>
            <person name="Huang L."/>
        </authorList>
    </citation>
    <scope>NUCLEOTIDE SEQUENCE [LARGE SCALE GENOMIC DNA]</scope>
    <source>
        <strain evidence="3">03-8</strain>
    </source>
</reference>
<keyword evidence="3" id="KW-0418">Kinase</keyword>
<gene>
    <name evidence="3" type="ORF">VM1G_08908</name>
</gene>
<protein>
    <submittedName>
        <fullName evidence="3">Calcium/calmodulin-dependent protein kinase</fullName>
    </submittedName>
</protein>
<feature type="region of interest" description="Disordered" evidence="1">
    <location>
        <begin position="218"/>
        <end position="266"/>
    </location>
</feature>
<keyword evidence="4" id="KW-1185">Reference proteome</keyword>
<dbReference type="Pfam" id="PF00069">
    <property type="entry name" value="Pkinase"/>
    <property type="match status" value="1"/>
</dbReference>
<evidence type="ECO:0000256" key="1">
    <source>
        <dbReference type="SAM" id="MobiDB-lite"/>
    </source>
</evidence>
<dbReference type="GO" id="GO:0004674">
    <property type="term" value="F:protein serine/threonine kinase activity"/>
    <property type="evidence" value="ECO:0007669"/>
    <property type="project" value="TreeGrafter"/>
</dbReference>
<dbReference type="InterPro" id="IPR000719">
    <property type="entry name" value="Prot_kinase_dom"/>
</dbReference>
<dbReference type="Gene3D" id="3.30.200.20">
    <property type="entry name" value="Phosphorylase Kinase, domain 1"/>
    <property type="match status" value="1"/>
</dbReference>
<dbReference type="Proteomes" id="UP000078559">
    <property type="component" value="Chromosome 10"/>
</dbReference>
<evidence type="ECO:0000259" key="2">
    <source>
        <dbReference type="PROSITE" id="PS50011"/>
    </source>
</evidence>
<accession>A0A194WA65</accession>
<dbReference type="GO" id="GO:0005524">
    <property type="term" value="F:ATP binding"/>
    <property type="evidence" value="ECO:0007669"/>
    <property type="project" value="InterPro"/>
</dbReference>
<dbReference type="OrthoDB" id="1668230at2759"/>
<evidence type="ECO:0000313" key="3">
    <source>
        <dbReference type="EMBL" id="KUI73344.1"/>
    </source>
</evidence>
<proteinExistence type="predicted"/>
<dbReference type="SMART" id="SM00220">
    <property type="entry name" value="S_TKc"/>
    <property type="match status" value="1"/>
</dbReference>
<keyword evidence="3" id="KW-0808">Transferase</keyword>
<dbReference type="InterPro" id="IPR011009">
    <property type="entry name" value="Kinase-like_dom_sf"/>
</dbReference>
<dbReference type="AlphaFoldDB" id="A0A194WA65"/>
<sequence>MSFWHNGSEAGESDDTQQTNPFPPGYVEARVQLDNIVNKYVQEHVRIDQLELDQPFQTPLITRLLPERNAIRPPPFRLRLRHKDGNKAINLQGAGAWFILASPKKGVVGLPGGKVEILGVDQQRQNWMCPLLVGAISCELIYDPDSDDVIVGNTGSLPLSVQPLPGTDTGPLMIDVGELGSITPALWEFVSGQDTVEVEVLPRQYLLHVEQNRAPAITASKRSLSQEDASQKKKARGIDGPLASTAATQTEAGPEPEPENLGQPQSVVVRDDNGSVTAAFQLQPGQRLCMVDKRTGNTEYSVRRLSQWGHSTPSSDMFRAILKGSSQKGEVVVVKIVKSTLSDRQAAVENGGREWWKECYINQRLNHPHIARMVGFDYRIRCFYFEHKDAKDLSSTRWCFGEDDQKPHFFKGTINDACCILADIASALAYLRRQELDIVHGEVKPGNIIYHRNRRQGNHFSRATRPGAFLVNFDLARPKHIPKHKRSSPWYTTLALDRFIPDSMHHTEVDIYGLGVVMLYLLGRTGLPERVASEMGWDPAEYEAGDPVAIEKTRIWFKRVETMRQGLQATPDCTKTEAELMTIVRNMLLPVGKAITAVQLEEVTRKWASTKVV</sequence>
<feature type="domain" description="Protein kinase" evidence="2">
    <location>
        <begin position="289"/>
        <end position="613"/>
    </location>
</feature>
<dbReference type="Gene3D" id="1.10.510.10">
    <property type="entry name" value="Transferase(Phosphotransferase) domain 1"/>
    <property type="match status" value="1"/>
</dbReference>
<name>A0A194WA65_CYTMA</name>